<dbReference type="RefSeq" id="WP_345531625.1">
    <property type="nucleotide sequence ID" value="NZ_BAABLD010000005.1"/>
</dbReference>
<feature type="domain" description="AAA" evidence="6">
    <location>
        <begin position="123"/>
        <end position="286"/>
    </location>
</feature>
<dbReference type="EMBL" id="BAABLD010000005">
    <property type="protein sequence ID" value="GAA5160642.1"/>
    <property type="molecule type" value="Genomic_DNA"/>
</dbReference>
<evidence type="ECO:0000256" key="2">
    <source>
        <dbReference type="ARBA" id="ARBA00022741"/>
    </source>
</evidence>
<sequence length="320" mass="34378">MSLIEKAVERLDQLKRAGVTPPPDVGAVAEAARTAPAAAQPVVAAPVPPAAQLPPAPVVDADIANRASAQSKTISIDLARLGAMGMVSPLNTRSMIAEEYRVIKRPLLRNAAEATSGAHRNLIMVTSSVPGEGKSFSSINLAISMAMELDRTVLLVDADVSRPSVLNHLGLPPAPGLMDVLLSTDRSVDLPDVMLRTNIEKLSILPAGMPHQRATEFLASDAMVKLVDELATRYPDRIIVFDSPPLLMTTEARVLANHMGQVVIVVEAGRTTQSMVRQALATIEQCPLRMMLLNKTRDIGPSGYYGYYSPYGYGSQEREH</sequence>
<organism evidence="7 8">
    <name type="scientific">Viridibacterium curvum</name>
    <dbReference type="NCBI Taxonomy" id="1101404"/>
    <lineage>
        <taxon>Bacteria</taxon>
        <taxon>Pseudomonadati</taxon>
        <taxon>Pseudomonadota</taxon>
        <taxon>Betaproteobacteria</taxon>
        <taxon>Rhodocyclales</taxon>
        <taxon>Rhodocyclaceae</taxon>
        <taxon>Viridibacterium</taxon>
    </lineage>
</organism>
<dbReference type="NCBIfam" id="TIGR03018">
    <property type="entry name" value="pepcterm_TyrKin"/>
    <property type="match status" value="1"/>
</dbReference>
<dbReference type="Pfam" id="PF13614">
    <property type="entry name" value="AAA_31"/>
    <property type="match status" value="1"/>
</dbReference>
<dbReference type="InterPro" id="IPR050445">
    <property type="entry name" value="Bact_polysacc_biosynth/exp"/>
</dbReference>
<keyword evidence="5" id="KW-0829">Tyrosine-protein kinase</keyword>
<protein>
    <recommendedName>
        <fullName evidence="6">AAA domain-containing protein</fullName>
    </recommendedName>
</protein>
<keyword evidence="1" id="KW-0808">Transferase</keyword>
<keyword evidence="4" id="KW-0067">ATP-binding</keyword>
<proteinExistence type="predicted"/>
<evidence type="ECO:0000259" key="6">
    <source>
        <dbReference type="Pfam" id="PF13614"/>
    </source>
</evidence>
<evidence type="ECO:0000313" key="8">
    <source>
        <dbReference type="Proteomes" id="UP001500547"/>
    </source>
</evidence>
<dbReference type="Gene3D" id="3.40.50.300">
    <property type="entry name" value="P-loop containing nucleotide triphosphate hydrolases"/>
    <property type="match status" value="1"/>
</dbReference>
<accession>A0ABP9QEK4</accession>
<evidence type="ECO:0000256" key="1">
    <source>
        <dbReference type="ARBA" id="ARBA00022679"/>
    </source>
</evidence>
<dbReference type="PANTHER" id="PTHR32309">
    <property type="entry name" value="TYROSINE-PROTEIN KINASE"/>
    <property type="match status" value="1"/>
</dbReference>
<dbReference type="InterPro" id="IPR027417">
    <property type="entry name" value="P-loop_NTPase"/>
</dbReference>
<keyword evidence="3" id="KW-0418">Kinase</keyword>
<evidence type="ECO:0000256" key="5">
    <source>
        <dbReference type="ARBA" id="ARBA00023137"/>
    </source>
</evidence>
<evidence type="ECO:0000256" key="4">
    <source>
        <dbReference type="ARBA" id="ARBA00022840"/>
    </source>
</evidence>
<dbReference type="PANTHER" id="PTHR32309:SF31">
    <property type="entry name" value="CAPSULAR EXOPOLYSACCHARIDE FAMILY"/>
    <property type="match status" value="1"/>
</dbReference>
<comment type="caution">
    <text evidence="7">The sequence shown here is derived from an EMBL/GenBank/DDBJ whole genome shotgun (WGS) entry which is preliminary data.</text>
</comment>
<dbReference type="InterPro" id="IPR025669">
    <property type="entry name" value="AAA_dom"/>
</dbReference>
<dbReference type="CDD" id="cd05387">
    <property type="entry name" value="BY-kinase"/>
    <property type="match status" value="1"/>
</dbReference>
<dbReference type="Proteomes" id="UP001500547">
    <property type="component" value="Unassembled WGS sequence"/>
</dbReference>
<name>A0ABP9QEK4_9RHOO</name>
<gene>
    <name evidence="7" type="ORF">GCM10025770_08560</name>
</gene>
<keyword evidence="2" id="KW-0547">Nucleotide-binding</keyword>
<dbReference type="InterPro" id="IPR005702">
    <property type="entry name" value="Wzc-like_C"/>
</dbReference>
<evidence type="ECO:0000256" key="3">
    <source>
        <dbReference type="ARBA" id="ARBA00022777"/>
    </source>
</evidence>
<reference evidence="8" key="1">
    <citation type="journal article" date="2019" name="Int. J. Syst. Evol. Microbiol.">
        <title>The Global Catalogue of Microorganisms (GCM) 10K type strain sequencing project: providing services to taxonomists for standard genome sequencing and annotation.</title>
        <authorList>
            <consortium name="The Broad Institute Genomics Platform"/>
            <consortium name="The Broad Institute Genome Sequencing Center for Infectious Disease"/>
            <person name="Wu L."/>
            <person name="Ma J."/>
        </authorList>
    </citation>
    <scope>NUCLEOTIDE SEQUENCE [LARGE SCALE GENOMIC DNA]</scope>
    <source>
        <strain evidence="8">JCM 18715</strain>
    </source>
</reference>
<keyword evidence="8" id="KW-1185">Reference proteome</keyword>
<evidence type="ECO:0000313" key="7">
    <source>
        <dbReference type="EMBL" id="GAA5160642.1"/>
    </source>
</evidence>
<dbReference type="SUPFAM" id="SSF52540">
    <property type="entry name" value="P-loop containing nucleoside triphosphate hydrolases"/>
    <property type="match status" value="1"/>
</dbReference>